<dbReference type="RefSeq" id="WP_091505418.1">
    <property type="nucleotide sequence ID" value="NZ_FORP01000004.1"/>
</dbReference>
<sequence>MSRIGRRLARLGSLLAVGGLAALAAVVSAPGAGAQTAASCGYGAGGPSASTLCWINMANYNDTQARSSAGQNMTMRLPGGYTMTFNVINRPQGTNAFRPLRAAAVPTWGPAYLGNRAYRGIPGQPALMANAGGTTGVWVDVVTLRNIVVRDSAGAQVTGYALVGADAEATAANEGITWRSNQRIDLLARLSPGAGAGGCQNSVTGLGTTTVSCTGANSTNGTWGTVLVKSVGATSFSQTLQSTSGGEGVAFAVMTSKLTLTKSVASRVRPSDSFDLRVTSPEGTLAGSARTGTAATATTGTLTVLPRANGSRYTLSEAATAGSSLASYSQAWTCRNATTGSTTVLPSGAGTSKAVAPQPGDDITCTITNTPLPVDLAIVKAATPEVNVGGTVTYLLVVTNNGRGDSSGYTVTDQIPAGLTNVSSSTAGCSVSGSTLTCTGGLLPAGQSRQITVTGTADGTVDLLRNTATVRGVQPDPVPANNTSNAAVTVVTVPMVAAGFAGVLGLFGGGWALRRRLRRPVS</sequence>
<feature type="domain" description="DUF11" evidence="3">
    <location>
        <begin position="375"/>
        <end position="488"/>
    </location>
</feature>
<keyword evidence="1" id="KW-0472">Membrane</keyword>
<feature type="chain" id="PRO_5039178500" evidence="2">
    <location>
        <begin position="25"/>
        <end position="522"/>
    </location>
</feature>
<dbReference type="EMBL" id="FORP01000004">
    <property type="protein sequence ID" value="SFJ29920.1"/>
    <property type="molecule type" value="Genomic_DNA"/>
</dbReference>
<feature type="domain" description="SpaA-like prealbumin fold" evidence="4">
    <location>
        <begin position="257"/>
        <end position="371"/>
    </location>
</feature>
<dbReference type="Pfam" id="PF01345">
    <property type="entry name" value="DUF11"/>
    <property type="match status" value="1"/>
</dbReference>
<reference evidence="5 6" key="1">
    <citation type="submission" date="2016-10" db="EMBL/GenBank/DDBJ databases">
        <authorList>
            <person name="de Groot N.N."/>
        </authorList>
    </citation>
    <scope>NUCLEOTIDE SEQUENCE [LARGE SCALE GENOMIC DNA]</scope>
    <source>
        <strain evidence="5 6">DSM 44468</strain>
    </source>
</reference>
<dbReference type="OrthoDB" id="3225333at2"/>
<dbReference type="InterPro" id="IPR048834">
    <property type="entry name" value="SpaA_pre-album"/>
</dbReference>
<proteinExistence type="predicted"/>
<feature type="signal peptide" evidence="2">
    <location>
        <begin position="1"/>
        <end position="24"/>
    </location>
</feature>
<dbReference type="SUPFAM" id="SSF49384">
    <property type="entry name" value="Carbohydrate-binding domain"/>
    <property type="match status" value="1"/>
</dbReference>
<evidence type="ECO:0000259" key="4">
    <source>
        <dbReference type="Pfam" id="PF20674"/>
    </source>
</evidence>
<evidence type="ECO:0000256" key="2">
    <source>
        <dbReference type="SAM" id="SignalP"/>
    </source>
</evidence>
<evidence type="ECO:0000256" key="1">
    <source>
        <dbReference type="SAM" id="Phobius"/>
    </source>
</evidence>
<feature type="transmembrane region" description="Helical" evidence="1">
    <location>
        <begin position="486"/>
        <end position="513"/>
    </location>
</feature>
<dbReference type="InterPro" id="IPR047589">
    <property type="entry name" value="DUF11_rpt"/>
</dbReference>
<dbReference type="Pfam" id="PF20674">
    <property type="entry name" value="SpaA_3"/>
    <property type="match status" value="1"/>
</dbReference>
<evidence type="ECO:0000259" key="3">
    <source>
        <dbReference type="Pfam" id="PF01345"/>
    </source>
</evidence>
<keyword evidence="6" id="KW-1185">Reference proteome</keyword>
<dbReference type="InterPro" id="IPR008965">
    <property type="entry name" value="CBM2/CBM3_carb-bd_dom_sf"/>
</dbReference>
<dbReference type="NCBIfam" id="TIGR01451">
    <property type="entry name" value="B_ant_repeat"/>
    <property type="match status" value="1"/>
</dbReference>
<dbReference type="Proteomes" id="UP000199025">
    <property type="component" value="Unassembled WGS sequence"/>
</dbReference>
<name>A0A1I3Q8A1_9PSEU</name>
<accession>A0A1I3Q8A1</accession>
<dbReference type="GO" id="GO:0030246">
    <property type="term" value="F:carbohydrate binding"/>
    <property type="evidence" value="ECO:0007669"/>
    <property type="project" value="InterPro"/>
</dbReference>
<dbReference type="InterPro" id="IPR013783">
    <property type="entry name" value="Ig-like_fold"/>
</dbReference>
<gene>
    <name evidence="5" type="ORF">SAMN05421835_104220</name>
</gene>
<evidence type="ECO:0000313" key="6">
    <source>
        <dbReference type="Proteomes" id="UP000199025"/>
    </source>
</evidence>
<keyword evidence="2" id="KW-0732">Signal</keyword>
<dbReference type="STRING" id="115433.SAMN05421835_104220"/>
<dbReference type="Gene3D" id="2.60.40.10">
    <property type="entry name" value="Immunoglobulins"/>
    <property type="match status" value="1"/>
</dbReference>
<organism evidence="5 6">
    <name type="scientific">Amycolatopsis sacchari</name>
    <dbReference type="NCBI Taxonomy" id="115433"/>
    <lineage>
        <taxon>Bacteria</taxon>
        <taxon>Bacillati</taxon>
        <taxon>Actinomycetota</taxon>
        <taxon>Actinomycetes</taxon>
        <taxon>Pseudonocardiales</taxon>
        <taxon>Pseudonocardiaceae</taxon>
        <taxon>Amycolatopsis</taxon>
    </lineage>
</organism>
<keyword evidence="1" id="KW-1133">Transmembrane helix</keyword>
<dbReference type="InterPro" id="IPR001434">
    <property type="entry name" value="OmcB-like_DUF11"/>
</dbReference>
<protein>
    <submittedName>
        <fullName evidence="5">Conserved repeat domain-containing protein</fullName>
    </submittedName>
</protein>
<dbReference type="AlphaFoldDB" id="A0A1I3Q8A1"/>
<dbReference type="GO" id="GO:0005975">
    <property type="term" value="P:carbohydrate metabolic process"/>
    <property type="evidence" value="ECO:0007669"/>
    <property type="project" value="UniProtKB-ARBA"/>
</dbReference>
<keyword evidence="1" id="KW-0812">Transmembrane</keyword>
<evidence type="ECO:0000313" key="5">
    <source>
        <dbReference type="EMBL" id="SFJ29920.1"/>
    </source>
</evidence>